<gene>
    <name evidence="1" type="ORF">RS82_00154</name>
</gene>
<accession>A0A0M2HG12</accession>
<name>A0A0M2HG12_MICTR</name>
<dbReference type="AlphaFoldDB" id="A0A0M2HG12"/>
<evidence type="ECO:0000313" key="2">
    <source>
        <dbReference type="Proteomes" id="UP000034098"/>
    </source>
</evidence>
<organism evidence="1 2">
    <name type="scientific">Microbacterium trichothecenolyticum</name>
    <name type="common">Aureobacterium trichothecenolyticum</name>
    <dbReference type="NCBI Taxonomy" id="69370"/>
    <lineage>
        <taxon>Bacteria</taxon>
        <taxon>Bacillati</taxon>
        <taxon>Actinomycetota</taxon>
        <taxon>Actinomycetes</taxon>
        <taxon>Micrococcales</taxon>
        <taxon>Microbacteriaceae</taxon>
        <taxon>Microbacterium</taxon>
    </lineage>
</organism>
<keyword evidence="2" id="KW-1185">Reference proteome</keyword>
<dbReference type="RefSeq" id="WP_045296219.1">
    <property type="nucleotide sequence ID" value="NZ_JYJA01000015.1"/>
</dbReference>
<dbReference type="EMBL" id="JYJA01000015">
    <property type="protein sequence ID" value="KJL45602.1"/>
    <property type="molecule type" value="Genomic_DNA"/>
</dbReference>
<dbReference type="PATRIC" id="fig|69370.6.peg.161"/>
<evidence type="ECO:0000313" key="1">
    <source>
        <dbReference type="EMBL" id="KJL45602.1"/>
    </source>
</evidence>
<sequence>MTRLEPAELTERIVGVPRHPTIHAGRAVSTEERVYILHSSECIDSGIDLRECRFSIALDEGIDMDLWERWQDHPVQLAVLLDGRLAPLSVTR</sequence>
<comment type="caution">
    <text evidence="1">The sequence shown here is derived from an EMBL/GenBank/DDBJ whole genome shotgun (WGS) entry which is preliminary data.</text>
</comment>
<proteinExistence type="predicted"/>
<reference evidence="1 2" key="1">
    <citation type="submission" date="2015-02" db="EMBL/GenBank/DDBJ databases">
        <title>Draft genome sequences of ten Microbacterium spp. with emphasis on heavy metal contaminated environments.</title>
        <authorList>
            <person name="Corretto E."/>
        </authorList>
    </citation>
    <scope>NUCLEOTIDE SEQUENCE [LARGE SCALE GENOMIC DNA]</scope>
    <source>
        <strain evidence="1 2">DSM 8608</strain>
    </source>
</reference>
<protein>
    <submittedName>
        <fullName evidence="1">Uncharacterized protein</fullName>
    </submittedName>
</protein>
<dbReference type="Proteomes" id="UP000034098">
    <property type="component" value="Unassembled WGS sequence"/>
</dbReference>
<dbReference type="OrthoDB" id="4751274at2"/>